<dbReference type="PRINTS" id="PR00723">
    <property type="entry name" value="SUBTILISIN"/>
</dbReference>
<dbReference type="InterPro" id="IPR036852">
    <property type="entry name" value="Peptidase_S8/S53_dom_sf"/>
</dbReference>
<evidence type="ECO:0000256" key="11">
    <source>
        <dbReference type="RuleBase" id="RU003355"/>
    </source>
</evidence>
<name>A0A6H1NWG4_PRIMG</name>
<dbReference type="InterPro" id="IPR023827">
    <property type="entry name" value="Peptidase_S8_Asp-AS"/>
</dbReference>
<evidence type="ECO:0000256" key="6">
    <source>
        <dbReference type="ARBA" id="ARBA00022801"/>
    </source>
</evidence>
<dbReference type="Gene3D" id="2.60.120.380">
    <property type="match status" value="1"/>
</dbReference>
<dbReference type="InterPro" id="IPR050131">
    <property type="entry name" value="Peptidase_S8_subtilisin-like"/>
</dbReference>
<dbReference type="CDD" id="cd07473">
    <property type="entry name" value="Peptidases_S8_Subtilisin_like"/>
    <property type="match status" value="1"/>
</dbReference>
<dbReference type="Gene3D" id="2.60.120.260">
    <property type="entry name" value="Galactose-binding domain-like"/>
    <property type="match status" value="1"/>
</dbReference>
<reference evidence="16 17" key="1">
    <citation type="submission" date="2020-04" db="EMBL/GenBank/DDBJ databases">
        <title>Genome-Wide Identification of 5-Methylcytosine Sites in Bacterial Genomes By High-Throughput Sequencing of MspJI Restriction Fragments.</title>
        <authorList>
            <person name="Wu V."/>
        </authorList>
    </citation>
    <scope>NUCLEOTIDE SEQUENCE [LARGE SCALE GENOMIC DNA]</scope>
    <source>
        <strain evidence="16 17">S2</strain>
    </source>
</reference>
<feature type="active site" description="Charge relay system" evidence="9 10">
    <location>
        <position position="195"/>
    </location>
</feature>
<keyword evidence="5 10" id="KW-0645">Protease</keyword>
<dbReference type="PROSITE" id="PS51892">
    <property type="entry name" value="SUBTILASE"/>
    <property type="match status" value="1"/>
</dbReference>
<dbReference type="SUPFAM" id="SSF89260">
    <property type="entry name" value="Collagen-binding domain"/>
    <property type="match status" value="1"/>
</dbReference>
<evidence type="ECO:0000256" key="1">
    <source>
        <dbReference type="ARBA" id="ARBA00001913"/>
    </source>
</evidence>
<sequence>MRKRSTALLVSMGLIFSSIPAFAAGNQSDGGTQNFKKASQNVNSVIQIQARSPQSKKKATYKNDAGKQHKKGEVIVKFKNAYTTESLGALTTKLGLKTKQHLNNNNTKLLTFNANIPIENVLKTLIDSALIEYAEPNYLIKPDAVTDPYYSELWGMKNTGQTILGVKGKAGIDIGAEGAWAVTKGSSSLVIGVIDTGVDINHPDLKAQIWKNPGEIAGDKIDNDKNGYIDDVNGWDFYNKDNTVFDVADGDEHGTHVSGTIAGTANTTGVIGLAPNVKIMPLKFLGPDGGYTSDAILAVNYAKAKGVKITNNSWGGGGFSQALYDAIKGSNSLFLAAAGNDGTNNDSSPHYPSNYDLPNILSVAALDNTGNLAYFSNYGAKTVDIAAPGQDILSTIPPYFGDGDYTYGYDYFSGTSMATPHVTGEAALILSKNPTFTPAVIKDTIMKQSTALSSLTGKILTGSMARADKALVVQSDNDIPGVAFPGTSVSNTVSATTDLDDVYSINLVKGQKITVTLSGATGTDFDIYLYNSAATTVKSSANIVAYSEKAATSSETFTYTAPNDGKYYLDVYAYKGAGSYTATLKTDPIAGAGTYENTAKQIGYTPSWSTVSNTSVSGGSYATTNTAGTKAQFTFNGASVSITGLKAASQGYVKITLDGVSTQVSLYSASTLYKQTYYTKTGLTSGKHVLTIEWTGKSATGVKKSATAVNLDTIIVK</sequence>
<dbReference type="SUPFAM" id="SSF52743">
    <property type="entry name" value="Subtilisin-like"/>
    <property type="match status" value="1"/>
</dbReference>
<keyword evidence="6 10" id="KW-0378">Hydrolase</keyword>
<dbReference type="InterPro" id="IPR022398">
    <property type="entry name" value="Peptidase_S8_His-AS"/>
</dbReference>
<evidence type="ECO:0000256" key="12">
    <source>
        <dbReference type="SAM" id="SignalP"/>
    </source>
</evidence>
<keyword evidence="12" id="KW-0732">Signal</keyword>
<dbReference type="InterPro" id="IPR015500">
    <property type="entry name" value="Peptidase_S8_subtilisin-rel"/>
</dbReference>
<feature type="active site" description="Charge relay system" evidence="9 10">
    <location>
        <position position="416"/>
    </location>
</feature>
<evidence type="ECO:0000256" key="8">
    <source>
        <dbReference type="ARBA" id="ARBA00022837"/>
    </source>
</evidence>
<dbReference type="GO" id="GO:0006508">
    <property type="term" value="P:proteolysis"/>
    <property type="evidence" value="ECO:0007669"/>
    <property type="project" value="UniProtKB-KW"/>
</dbReference>
<evidence type="ECO:0000313" key="16">
    <source>
        <dbReference type="EMBL" id="QIZ05623.1"/>
    </source>
</evidence>
<dbReference type="PROSITE" id="PS00138">
    <property type="entry name" value="SUBTILASE_SER"/>
    <property type="match status" value="1"/>
</dbReference>
<dbReference type="Pfam" id="PF04151">
    <property type="entry name" value="PPC"/>
    <property type="match status" value="1"/>
</dbReference>
<evidence type="ECO:0000259" key="15">
    <source>
        <dbReference type="Pfam" id="PF22148"/>
    </source>
</evidence>
<reference evidence="16 17" key="2">
    <citation type="submission" date="2020-04" db="EMBL/GenBank/DDBJ databases">
        <authorList>
            <person name="Fomenkov A."/>
            <person name="Anton B.P."/>
            <person name="Roberts R.J."/>
        </authorList>
    </citation>
    <scope>NUCLEOTIDE SEQUENCE [LARGE SCALE GENOMIC DNA]</scope>
    <source>
        <strain evidence="16 17">S2</strain>
    </source>
</reference>
<evidence type="ECO:0000256" key="2">
    <source>
        <dbReference type="ARBA" id="ARBA00004613"/>
    </source>
</evidence>
<feature type="active site" description="Charge relay system" evidence="9 10">
    <location>
        <position position="253"/>
    </location>
</feature>
<evidence type="ECO:0000256" key="10">
    <source>
        <dbReference type="PROSITE-ProRule" id="PRU01240"/>
    </source>
</evidence>
<dbReference type="InterPro" id="IPR034204">
    <property type="entry name" value="PfSUB1-like_cat_dom"/>
</dbReference>
<comment type="cofactor">
    <cofactor evidence="1">
        <name>Ca(2+)</name>
        <dbReference type="ChEBI" id="CHEBI:29108"/>
    </cofactor>
</comment>
<dbReference type="PROSITE" id="PS00137">
    <property type="entry name" value="SUBTILASE_HIS"/>
    <property type="match status" value="1"/>
</dbReference>
<evidence type="ECO:0000256" key="4">
    <source>
        <dbReference type="ARBA" id="ARBA00022525"/>
    </source>
</evidence>
<dbReference type="InterPro" id="IPR023828">
    <property type="entry name" value="Peptidase_S8_Ser-AS"/>
</dbReference>
<dbReference type="Gene3D" id="3.40.50.200">
    <property type="entry name" value="Peptidase S8/S53 domain"/>
    <property type="match status" value="1"/>
</dbReference>
<protein>
    <submittedName>
        <fullName evidence="16">S8 family serine peptidase</fullName>
    </submittedName>
</protein>
<evidence type="ECO:0000259" key="13">
    <source>
        <dbReference type="Pfam" id="PF00082"/>
    </source>
</evidence>
<feature type="chain" id="PRO_5026209535" evidence="12">
    <location>
        <begin position="24"/>
        <end position="717"/>
    </location>
</feature>
<dbReference type="PANTHER" id="PTHR43806">
    <property type="entry name" value="PEPTIDASE S8"/>
    <property type="match status" value="1"/>
</dbReference>
<comment type="subcellular location">
    <subcellularLocation>
        <location evidence="2">Secreted</location>
    </subcellularLocation>
</comment>
<proteinExistence type="inferred from homology"/>
<evidence type="ECO:0000256" key="7">
    <source>
        <dbReference type="ARBA" id="ARBA00022825"/>
    </source>
</evidence>
<dbReference type="GO" id="GO:0005576">
    <property type="term" value="C:extracellular region"/>
    <property type="evidence" value="ECO:0007669"/>
    <property type="project" value="UniProtKB-SubCell"/>
</dbReference>
<feature type="domain" description="Peptidase S8/S53" evidence="13">
    <location>
        <begin position="188"/>
        <end position="452"/>
    </location>
</feature>
<evidence type="ECO:0000256" key="3">
    <source>
        <dbReference type="ARBA" id="ARBA00011073"/>
    </source>
</evidence>
<keyword evidence="7 10" id="KW-0720">Serine protease</keyword>
<feature type="signal peptide" evidence="12">
    <location>
        <begin position="1"/>
        <end position="23"/>
    </location>
</feature>
<evidence type="ECO:0000256" key="9">
    <source>
        <dbReference type="PIRSR" id="PIRSR615500-1"/>
    </source>
</evidence>
<dbReference type="InterPro" id="IPR007280">
    <property type="entry name" value="Peptidase_C_arc/bac"/>
</dbReference>
<dbReference type="AlphaFoldDB" id="A0A6H1NWG4"/>
<dbReference type="PROSITE" id="PS00136">
    <property type="entry name" value="SUBTILASE_ASP"/>
    <property type="match status" value="1"/>
</dbReference>
<keyword evidence="4" id="KW-0964">Secreted</keyword>
<keyword evidence="8" id="KW-0106">Calcium</keyword>
<dbReference type="EMBL" id="CP051128">
    <property type="protein sequence ID" value="QIZ05623.1"/>
    <property type="molecule type" value="Genomic_DNA"/>
</dbReference>
<feature type="domain" description="Peptidase C-terminal archaeal/bacterial" evidence="14">
    <location>
        <begin position="501"/>
        <end position="573"/>
    </location>
</feature>
<dbReference type="Pfam" id="PF22148">
    <property type="entry name" value="Fervidolysin_NPro-like"/>
    <property type="match status" value="1"/>
</dbReference>
<dbReference type="Proteomes" id="UP000501868">
    <property type="component" value="Chromosome"/>
</dbReference>
<accession>A0A6H1NWG4</accession>
<comment type="similarity">
    <text evidence="3 10 11">Belongs to the peptidase S8 family.</text>
</comment>
<dbReference type="InterPro" id="IPR000209">
    <property type="entry name" value="Peptidase_S8/S53_dom"/>
</dbReference>
<feature type="domain" description="Fervidolysin-like N-terminal prodomain" evidence="15">
    <location>
        <begin position="56"/>
        <end position="137"/>
    </location>
</feature>
<dbReference type="Pfam" id="PF00082">
    <property type="entry name" value="Peptidase_S8"/>
    <property type="match status" value="1"/>
</dbReference>
<evidence type="ECO:0000259" key="14">
    <source>
        <dbReference type="Pfam" id="PF04151"/>
    </source>
</evidence>
<gene>
    <name evidence="16" type="ORF">HFZ78_01740</name>
</gene>
<evidence type="ECO:0000313" key="17">
    <source>
        <dbReference type="Proteomes" id="UP000501868"/>
    </source>
</evidence>
<organism evidence="16 17">
    <name type="scientific">Priestia megaterium</name>
    <name type="common">Bacillus megaterium</name>
    <dbReference type="NCBI Taxonomy" id="1404"/>
    <lineage>
        <taxon>Bacteria</taxon>
        <taxon>Bacillati</taxon>
        <taxon>Bacillota</taxon>
        <taxon>Bacilli</taxon>
        <taxon>Bacillales</taxon>
        <taxon>Bacillaceae</taxon>
        <taxon>Priestia</taxon>
    </lineage>
</organism>
<dbReference type="PANTHER" id="PTHR43806:SF11">
    <property type="entry name" value="CEREVISIN-RELATED"/>
    <property type="match status" value="1"/>
</dbReference>
<dbReference type="GO" id="GO:0004252">
    <property type="term" value="F:serine-type endopeptidase activity"/>
    <property type="evidence" value="ECO:0007669"/>
    <property type="project" value="UniProtKB-UniRule"/>
</dbReference>
<evidence type="ECO:0000256" key="5">
    <source>
        <dbReference type="ARBA" id="ARBA00022670"/>
    </source>
</evidence>
<dbReference type="InterPro" id="IPR054399">
    <property type="entry name" value="Fervidolysin-like_N_prodom"/>
</dbReference>